<reference evidence="2" key="1">
    <citation type="journal article" date="2014" name="Science">
        <title>Ancient hybridizations among the ancestral genomes of bread wheat.</title>
        <authorList>
            <consortium name="International Wheat Genome Sequencing Consortium,"/>
            <person name="Marcussen T."/>
            <person name="Sandve S.R."/>
            <person name="Heier L."/>
            <person name="Spannagl M."/>
            <person name="Pfeifer M."/>
            <person name="Jakobsen K.S."/>
            <person name="Wulff B.B."/>
            <person name="Steuernagel B."/>
            <person name="Mayer K.F."/>
            <person name="Olsen O.A."/>
        </authorList>
    </citation>
    <scope>NUCLEOTIDE SEQUENCE [LARGE SCALE GENOMIC DNA]</scope>
    <source>
        <strain evidence="2">cv. AL8/78</strain>
    </source>
</reference>
<dbReference type="Gramene" id="AET4Gv20735900.7">
    <property type="protein sequence ID" value="AET4Gv20735900.7"/>
    <property type="gene ID" value="AET4Gv20735900"/>
</dbReference>
<reference evidence="1" key="3">
    <citation type="journal article" date="2017" name="Nature">
        <title>Genome sequence of the progenitor of the wheat D genome Aegilops tauschii.</title>
        <authorList>
            <person name="Luo M.C."/>
            <person name="Gu Y.Q."/>
            <person name="Puiu D."/>
            <person name="Wang H."/>
            <person name="Twardziok S.O."/>
            <person name="Deal K.R."/>
            <person name="Huo N."/>
            <person name="Zhu T."/>
            <person name="Wang L."/>
            <person name="Wang Y."/>
            <person name="McGuire P.E."/>
            <person name="Liu S."/>
            <person name="Long H."/>
            <person name="Ramasamy R.K."/>
            <person name="Rodriguez J.C."/>
            <person name="Van S.L."/>
            <person name="Yuan L."/>
            <person name="Wang Z."/>
            <person name="Xia Z."/>
            <person name="Xiao L."/>
            <person name="Anderson O.D."/>
            <person name="Ouyang S."/>
            <person name="Liang Y."/>
            <person name="Zimin A.V."/>
            <person name="Pertea G."/>
            <person name="Qi P."/>
            <person name="Bennetzen J.L."/>
            <person name="Dai X."/>
            <person name="Dawson M.W."/>
            <person name="Muller H.G."/>
            <person name="Kugler K."/>
            <person name="Rivarola-Duarte L."/>
            <person name="Spannagl M."/>
            <person name="Mayer K.F.X."/>
            <person name="Lu F.H."/>
            <person name="Bevan M.W."/>
            <person name="Leroy P."/>
            <person name="Li P."/>
            <person name="You F.M."/>
            <person name="Sun Q."/>
            <person name="Liu Z."/>
            <person name="Lyons E."/>
            <person name="Wicker T."/>
            <person name="Salzberg S.L."/>
            <person name="Devos K.M."/>
            <person name="Dvorak J."/>
        </authorList>
    </citation>
    <scope>NUCLEOTIDE SEQUENCE [LARGE SCALE GENOMIC DNA]</scope>
    <source>
        <strain evidence="1">cv. AL8/78</strain>
    </source>
</reference>
<evidence type="ECO:0000313" key="2">
    <source>
        <dbReference type="Proteomes" id="UP000015105"/>
    </source>
</evidence>
<organism evidence="1 2">
    <name type="scientific">Aegilops tauschii subsp. strangulata</name>
    <name type="common">Goatgrass</name>
    <dbReference type="NCBI Taxonomy" id="200361"/>
    <lineage>
        <taxon>Eukaryota</taxon>
        <taxon>Viridiplantae</taxon>
        <taxon>Streptophyta</taxon>
        <taxon>Embryophyta</taxon>
        <taxon>Tracheophyta</taxon>
        <taxon>Spermatophyta</taxon>
        <taxon>Magnoliopsida</taxon>
        <taxon>Liliopsida</taxon>
        <taxon>Poales</taxon>
        <taxon>Poaceae</taxon>
        <taxon>BOP clade</taxon>
        <taxon>Pooideae</taxon>
        <taxon>Triticodae</taxon>
        <taxon>Triticeae</taxon>
        <taxon>Triticinae</taxon>
        <taxon>Aegilops</taxon>
    </lineage>
</organism>
<dbReference type="EnsemblPlants" id="AET4Gv20735900.8">
    <property type="protein sequence ID" value="AET4Gv20735900.8"/>
    <property type="gene ID" value="AET4Gv20735900"/>
</dbReference>
<keyword evidence="2" id="KW-1185">Reference proteome</keyword>
<dbReference type="AlphaFoldDB" id="A0A453IZ78"/>
<evidence type="ECO:0000313" key="1">
    <source>
        <dbReference type="EnsemblPlants" id="AET4Gv20735900.8"/>
    </source>
</evidence>
<reference evidence="1" key="5">
    <citation type="journal article" date="2021" name="G3 (Bethesda)">
        <title>Aegilops tauschii genome assembly Aet v5.0 features greater sequence contiguity and improved annotation.</title>
        <authorList>
            <person name="Wang L."/>
            <person name="Zhu T."/>
            <person name="Rodriguez J.C."/>
            <person name="Deal K.R."/>
            <person name="Dubcovsky J."/>
            <person name="McGuire P.E."/>
            <person name="Lux T."/>
            <person name="Spannagl M."/>
            <person name="Mayer K.F.X."/>
            <person name="Baldrich P."/>
            <person name="Meyers B.C."/>
            <person name="Huo N."/>
            <person name="Gu Y.Q."/>
            <person name="Zhou H."/>
            <person name="Devos K.M."/>
            <person name="Bennetzen J.L."/>
            <person name="Unver T."/>
            <person name="Budak H."/>
            <person name="Gulick P.J."/>
            <person name="Galiba G."/>
            <person name="Kalapos B."/>
            <person name="Nelson D.R."/>
            <person name="Li P."/>
            <person name="You F.M."/>
            <person name="Luo M.C."/>
            <person name="Dvorak J."/>
        </authorList>
    </citation>
    <scope>NUCLEOTIDE SEQUENCE [LARGE SCALE GENOMIC DNA]</scope>
    <source>
        <strain evidence="1">cv. AL8/78</strain>
    </source>
</reference>
<accession>A0A453IZ78</accession>
<reference evidence="1" key="4">
    <citation type="submission" date="2019-03" db="UniProtKB">
        <authorList>
            <consortium name="EnsemblPlants"/>
        </authorList>
    </citation>
    <scope>IDENTIFICATION</scope>
</reference>
<protein>
    <submittedName>
        <fullName evidence="1">Uncharacterized protein</fullName>
    </submittedName>
</protein>
<proteinExistence type="predicted"/>
<name>A0A453IZ78_AEGTS</name>
<reference evidence="2" key="2">
    <citation type="journal article" date="2017" name="Nat. Plants">
        <title>The Aegilops tauschii genome reveals multiple impacts of transposons.</title>
        <authorList>
            <person name="Zhao G."/>
            <person name="Zou C."/>
            <person name="Li K."/>
            <person name="Wang K."/>
            <person name="Li T."/>
            <person name="Gao L."/>
            <person name="Zhang X."/>
            <person name="Wang H."/>
            <person name="Yang Z."/>
            <person name="Liu X."/>
            <person name="Jiang W."/>
            <person name="Mao L."/>
            <person name="Kong X."/>
            <person name="Jiao Y."/>
            <person name="Jia J."/>
        </authorList>
    </citation>
    <scope>NUCLEOTIDE SEQUENCE [LARGE SCALE GENOMIC DNA]</scope>
    <source>
        <strain evidence="2">cv. AL8/78</strain>
    </source>
</reference>
<dbReference type="Gramene" id="AET4Gv20735900.8">
    <property type="protein sequence ID" value="AET4Gv20735900.8"/>
    <property type="gene ID" value="AET4Gv20735900"/>
</dbReference>
<dbReference type="EnsemblPlants" id="AET4Gv20735900.7">
    <property type="protein sequence ID" value="AET4Gv20735900.7"/>
    <property type="gene ID" value="AET4Gv20735900"/>
</dbReference>
<sequence length="58" mass="6711">MAVLLCFLNGRLTQFFVANVTQPVEESMLEESTEMDEGFLMSEFKELWDDDVPLPGYF</sequence>
<dbReference type="Proteomes" id="UP000015105">
    <property type="component" value="Chromosome 4D"/>
</dbReference>